<accession>A0A9W8YQ02</accession>
<comment type="caution">
    <text evidence="1">The sequence shown here is derived from an EMBL/GenBank/DDBJ whole genome shotgun (WGS) entry which is preliminary data.</text>
</comment>
<reference evidence="1" key="1">
    <citation type="submission" date="2022-10" db="EMBL/GenBank/DDBJ databases">
        <title>Tapping the CABI collections for fungal endophytes: first genome assemblies for Collariella, Neodidymelliopsis, Ascochyta clinopodiicola, Didymella pomorum, Didymosphaeria variabile, Neocosmospora piperis and Neocucurbitaria cava.</title>
        <authorList>
            <person name="Hill R."/>
        </authorList>
    </citation>
    <scope>NUCLEOTIDE SEQUENCE</scope>
    <source>
        <strain evidence="1">IMI 355082</strain>
    </source>
</reference>
<sequence length="67" mass="7118">MEGRPTSGGAQVDERVGAPKDHEIAEVILEMGSWCGGARPQVDIADRTSELLHSANDPSIVLTQSCQ</sequence>
<dbReference type="EMBL" id="JAPEVB010000004">
    <property type="protein sequence ID" value="KAJ4389933.1"/>
    <property type="molecule type" value="Genomic_DNA"/>
</dbReference>
<protein>
    <submittedName>
        <fullName evidence="1">Uncharacterized protein</fullName>
    </submittedName>
</protein>
<dbReference type="Proteomes" id="UP001140453">
    <property type="component" value="Unassembled WGS sequence"/>
</dbReference>
<proteinExistence type="predicted"/>
<evidence type="ECO:0000313" key="2">
    <source>
        <dbReference type="Proteomes" id="UP001140453"/>
    </source>
</evidence>
<organism evidence="1 2">
    <name type="scientific">Gnomoniopsis smithogilvyi</name>
    <dbReference type="NCBI Taxonomy" id="1191159"/>
    <lineage>
        <taxon>Eukaryota</taxon>
        <taxon>Fungi</taxon>
        <taxon>Dikarya</taxon>
        <taxon>Ascomycota</taxon>
        <taxon>Pezizomycotina</taxon>
        <taxon>Sordariomycetes</taxon>
        <taxon>Sordariomycetidae</taxon>
        <taxon>Diaporthales</taxon>
        <taxon>Gnomoniaceae</taxon>
        <taxon>Gnomoniopsis</taxon>
    </lineage>
</organism>
<evidence type="ECO:0000313" key="1">
    <source>
        <dbReference type="EMBL" id="KAJ4389933.1"/>
    </source>
</evidence>
<keyword evidence="2" id="KW-1185">Reference proteome</keyword>
<dbReference type="AlphaFoldDB" id="A0A9W8YQ02"/>
<name>A0A9W8YQ02_9PEZI</name>
<gene>
    <name evidence="1" type="ORF">N0V93_007406</name>
</gene>